<accession>A0A2Z5ZB98</accession>
<dbReference type="EMBL" id="AP018508">
    <property type="protein sequence ID" value="BBC77644.1"/>
    <property type="molecule type" value="Genomic_DNA"/>
</dbReference>
<dbReference type="InterPro" id="IPR018264">
    <property type="entry name" value="Ribosomal_bL33_CS"/>
</dbReference>
<proteinExistence type="inferred from homology"/>
<dbReference type="Gene3D" id="2.20.28.120">
    <property type="entry name" value="Ribosomal protein L33"/>
    <property type="match status" value="1"/>
</dbReference>
<keyword evidence="2 5" id="KW-0689">Ribosomal protein</keyword>
<evidence type="ECO:0000256" key="1">
    <source>
        <dbReference type="ARBA" id="ARBA00007596"/>
    </source>
</evidence>
<dbReference type="NCBIfam" id="TIGR01023">
    <property type="entry name" value="rpmG_bact"/>
    <property type="match status" value="1"/>
</dbReference>
<dbReference type="HAMAP" id="MF_00294">
    <property type="entry name" value="Ribosomal_bL33"/>
    <property type="match status" value="1"/>
</dbReference>
<evidence type="ECO:0000313" key="5">
    <source>
        <dbReference type="EMBL" id="BBC77644.1"/>
    </source>
</evidence>
<dbReference type="InterPro" id="IPR038584">
    <property type="entry name" value="Ribosomal_bL33_sf"/>
</dbReference>
<dbReference type="PANTHER" id="PTHR43168">
    <property type="entry name" value="50S RIBOSOMAL PROTEIN L33, CHLOROPLASTIC"/>
    <property type="match status" value="1"/>
</dbReference>
<comment type="similarity">
    <text evidence="1">Belongs to the bacterial ribosomal protein bL33 family.</text>
</comment>
<keyword evidence="5" id="KW-0934">Plastid</keyword>
<dbReference type="NCBIfam" id="NF001860">
    <property type="entry name" value="PRK00595.1"/>
    <property type="match status" value="1"/>
</dbReference>
<dbReference type="NCBIfam" id="NF001764">
    <property type="entry name" value="PRK00504.1"/>
    <property type="match status" value="1"/>
</dbReference>
<dbReference type="Pfam" id="PF00471">
    <property type="entry name" value="Ribosomal_L33"/>
    <property type="match status" value="1"/>
</dbReference>
<evidence type="ECO:0000256" key="3">
    <source>
        <dbReference type="ARBA" id="ARBA00023274"/>
    </source>
</evidence>
<dbReference type="GO" id="GO:0003735">
    <property type="term" value="F:structural constituent of ribosome"/>
    <property type="evidence" value="ECO:0007669"/>
    <property type="project" value="InterPro"/>
</dbReference>
<evidence type="ECO:0000256" key="4">
    <source>
        <dbReference type="ARBA" id="ARBA00035276"/>
    </source>
</evidence>
<dbReference type="GO" id="GO:0005737">
    <property type="term" value="C:cytoplasm"/>
    <property type="evidence" value="ECO:0007669"/>
    <property type="project" value="UniProtKB-ARBA"/>
</dbReference>
<dbReference type="AlphaFoldDB" id="A0A2Z5ZB98"/>
<evidence type="ECO:0000256" key="2">
    <source>
        <dbReference type="ARBA" id="ARBA00022980"/>
    </source>
</evidence>
<geneLocation type="plastid" evidence="5"/>
<dbReference type="InterPro" id="IPR011332">
    <property type="entry name" value="Ribosomal_zn-bd"/>
</dbReference>
<gene>
    <name evidence="5" type="primary">rpl33</name>
</gene>
<reference evidence="5" key="1">
    <citation type="submission" date="2018-02" db="EMBL/GenBank/DDBJ databases">
        <title>Evolution and diversity of non-photosynthetic diatom plastid genomes.</title>
        <authorList>
            <person name="Kamikawa R."/>
            <person name="Ishii K."/>
        </authorList>
    </citation>
    <scope>NUCLEOTIDE SEQUENCE</scope>
    <source>
        <strain evidence="5">NIES 3576</strain>
    </source>
</reference>
<dbReference type="InterPro" id="IPR001705">
    <property type="entry name" value="Ribosomal_bL33"/>
</dbReference>
<dbReference type="GO" id="GO:0006412">
    <property type="term" value="P:translation"/>
    <property type="evidence" value="ECO:0007669"/>
    <property type="project" value="InterPro"/>
</dbReference>
<sequence>MEKKKKARILVTLECKECNSESIKRSKGISRYITKKNKQNTPEQLILKKYCKFCNKITVHKEIK</sequence>
<dbReference type="PANTHER" id="PTHR43168:SF2">
    <property type="entry name" value="LARGE RIBOSOMAL SUBUNIT PROTEIN BL33C"/>
    <property type="match status" value="1"/>
</dbReference>
<protein>
    <recommendedName>
        <fullName evidence="4">Large ribosomal subunit protein bL33c</fullName>
    </recommendedName>
</protein>
<dbReference type="SUPFAM" id="SSF57829">
    <property type="entry name" value="Zn-binding ribosomal proteins"/>
    <property type="match status" value="1"/>
</dbReference>
<dbReference type="GO" id="GO:0005840">
    <property type="term" value="C:ribosome"/>
    <property type="evidence" value="ECO:0007669"/>
    <property type="project" value="UniProtKB-KW"/>
</dbReference>
<name>A0A2Z5ZB98_9STRA</name>
<keyword evidence="3" id="KW-0687">Ribonucleoprotein</keyword>
<dbReference type="GO" id="GO:1990904">
    <property type="term" value="C:ribonucleoprotein complex"/>
    <property type="evidence" value="ECO:0007669"/>
    <property type="project" value="UniProtKB-KW"/>
</dbReference>
<dbReference type="PROSITE" id="PS00582">
    <property type="entry name" value="RIBOSOMAL_L33"/>
    <property type="match status" value="1"/>
</dbReference>
<organism evidence="5">
    <name type="scientific">Nitzschia sp. NIES-3576</name>
    <dbReference type="NCBI Taxonomy" id="2083273"/>
    <lineage>
        <taxon>Eukaryota</taxon>
        <taxon>Sar</taxon>
        <taxon>Stramenopiles</taxon>
        <taxon>Ochrophyta</taxon>
        <taxon>Bacillariophyta</taxon>
        <taxon>Bacillariophyceae</taxon>
        <taxon>Bacillariophycidae</taxon>
        <taxon>Bacillariales</taxon>
        <taxon>Bacillariaceae</taxon>
        <taxon>Nitzschia</taxon>
    </lineage>
</organism>